<protein>
    <recommendedName>
        <fullName evidence="3">Reverse transcriptase domain-containing protein</fullName>
    </recommendedName>
</protein>
<gene>
    <name evidence="1" type="ORF">EDS130_LOCUS24810</name>
</gene>
<evidence type="ECO:0000313" key="2">
    <source>
        <dbReference type="Proteomes" id="UP000663852"/>
    </source>
</evidence>
<dbReference type="EMBL" id="CAJNOJ010000142">
    <property type="protein sequence ID" value="CAF1191075.1"/>
    <property type="molecule type" value="Genomic_DNA"/>
</dbReference>
<comment type="caution">
    <text evidence="1">The sequence shown here is derived from an EMBL/GenBank/DDBJ whole genome shotgun (WGS) entry which is preliminary data.</text>
</comment>
<evidence type="ECO:0000313" key="1">
    <source>
        <dbReference type="EMBL" id="CAF1191075.1"/>
    </source>
</evidence>
<accession>A0A814VN53</accession>
<reference evidence="1" key="1">
    <citation type="submission" date="2021-02" db="EMBL/GenBank/DDBJ databases">
        <authorList>
            <person name="Nowell W R."/>
        </authorList>
    </citation>
    <scope>NUCLEOTIDE SEQUENCE</scope>
</reference>
<sequence length="230" mass="27052">MGSGARITRLGYFKDRTLTIDYHEYRSRPINVCRGALQGSCFGPKAFIVNHYDLPMNFENPSAVHLYVDDLTIVYIPPISQKYAIQKHTIQSLINKDLEKRRIYTEDNLQPVNVKKTEYVIYHTSVQRPKLEIMYSGQTIHRQKSYKYLGFYLGANLSLRSMLHAQFIKLRKPYKIMKYIHGAFSMFFKLKEKFFQTYARPHMYSMPPFTAYCLQPIKNILTHSIEDAVE</sequence>
<dbReference type="Proteomes" id="UP000663852">
    <property type="component" value="Unassembled WGS sequence"/>
</dbReference>
<dbReference type="AlphaFoldDB" id="A0A814VN53"/>
<evidence type="ECO:0008006" key="3">
    <source>
        <dbReference type="Google" id="ProtNLM"/>
    </source>
</evidence>
<dbReference type="OrthoDB" id="445826at2759"/>
<name>A0A814VN53_ADIRI</name>
<proteinExistence type="predicted"/>
<organism evidence="1 2">
    <name type="scientific">Adineta ricciae</name>
    <name type="common">Rotifer</name>
    <dbReference type="NCBI Taxonomy" id="249248"/>
    <lineage>
        <taxon>Eukaryota</taxon>
        <taxon>Metazoa</taxon>
        <taxon>Spiralia</taxon>
        <taxon>Gnathifera</taxon>
        <taxon>Rotifera</taxon>
        <taxon>Eurotatoria</taxon>
        <taxon>Bdelloidea</taxon>
        <taxon>Adinetida</taxon>
        <taxon>Adinetidae</taxon>
        <taxon>Adineta</taxon>
    </lineage>
</organism>